<feature type="transmembrane region" description="Helical" evidence="16">
    <location>
        <begin position="12"/>
        <end position="34"/>
    </location>
</feature>
<evidence type="ECO:0000256" key="10">
    <source>
        <dbReference type="ARBA" id="ARBA00023002"/>
    </source>
</evidence>
<dbReference type="InterPro" id="IPR002401">
    <property type="entry name" value="Cyt_P450_E_grp-I"/>
</dbReference>
<organism evidence="17 18">
    <name type="scientific">Pyrocoelia pectoralis</name>
    <dbReference type="NCBI Taxonomy" id="417401"/>
    <lineage>
        <taxon>Eukaryota</taxon>
        <taxon>Metazoa</taxon>
        <taxon>Ecdysozoa</taxon>
        <taxon>Arthropoda</taxon>
        <taxon>Hexapoda</taxon>
        <taxon>Insecta</taxon>
        <taxon>Pterygota</taxon>
        <taxon>Neoptera</taxon>
        <taxon>Endopterygota</taxon>
        <taxon>Coleoptera</taxon>
        <taxon>Polyphaga</taxon>
        <taxon>Elateriformia</taxon>
        <taxon>Elateroidea</taxon>
        <taxon>Lampyridae</taxon>
        <taxon>Lampyrinae</taxon>
        <taxon>Pyrocoelia</taxon>
    </lineage>
</organism>
<dbReference type="Pfam" id="PF00067">
    <property type="entry name" value="p450"/>
    <property type="match status" value="1"/>
</dbReference>
<comment type="similarity">
    <text evidence="5 15">Belongs to the cytochrome P450 family.</text>
</comment>
<feature type="transmembrane region" description="Helical" evidence="16">
    <location>
        <begin position="54"/>
        <end position="73"/>
    </location>
</feature>
<evidence type="ECO:0000256" key="9">
    <source>
        <dbReference type="ARBA" id="ARBA00022848"/>
    </source>
</evidence>
<keyword evidence="16" id="KW-0812">Transmembrane</keyword>
<dbReference type="PROSITE" id="PS00086">
    <property type="entry name" value="CYTOCHROME_P450"/>
    <property type="match status" value="1"/>
</dbReference>
<keyword evidence="13 16" id="KW-0472">Membrane</keyword>
<keyword evidence="10 15" id="KW-0560">Oxidoreductase</keyword>
<dbReference type="Gene3D" id="1.10.630.10">
    <property type="entry name" value="Cytochrome P450"/>
    <property type="match status" value="1"/>
</dbReference>
<evidence type="ECO:0000256" key="6">
    <source>
        <dbReference type="ARBA" id="ARBA00022617"/>
    </source>
</evidence>
<keyword evidence="8" id="KW-0256">Endoplasmic reticulum</keyword>
<dbReference type="PRINTS" id="PR00463">
    <property type="entry name" value="EP450I"/>
</dbReference>
<evidence type="ECO:0000256" key="13">
    <source>
        <dbReference type="ARBA" id="ARBA00023136"/>
    </source>
</evidence>
<comment type="function">
    <text evidence="2">May be involved in the metabolism of insect hormones and in the breakdown of synthetic insecticides.</text>
</comment>
<keyword evidence="11 14" id="KW-0408">Iron</keyword>
<sequence length="514" mass="59732">MLKIFDEFAPKSVFQALIHITILTFFIWCVQYHWGRRRLYKMASKFPGPISLPFIGNGLYFVGSTSDILYNAVSLMRKFKTPLRVWLGHSLFFAITSPEDLEIIMNSPHALKKEELYKYAEPIVGTGLFTASVPKWKRHRKVIMPTFNQRILDEFVPVFAEQSTILLEQLKKEIGKGNFNVFHYVSRCTLDIICETAMGVRVEAQTKDADYVKWANTAMGIVFTRMFNVWFHFDFIFNLTSLSRELKDIRKKMHHFTGTVVTRKREEYQKERREKRELTEGNINNEPSRRKTFLQQLIKLSEEGANFTDDELREEVDTFMVAGSDTTASMNSFIFIMLGMFPDVQEKVYQEVIDVLGPCRSVEASDLGRFTYMERVMRETMRIFPVGPLLGRAITKDIQLDKCVIPAGSSVVMGIIHLHWDENVWPEPFKFDPDRFLPEEVAKRHPYSWLPFSGGPRNCVGPKYAFMAMKTLIATVVRKYKFSTNYRSIRDIKLKADLMLKPVNGYNVSVELRQ</sequence>
<dbReference type="InterPro" id="IPR036396">
    <property type="entry name" value="Cyt_P450_sf"/>
</dbReference>
<reference evidence="17 18" key="1">
    <citation type="journal article" date="2024" name="Insects">
        <title>An Improved Chromosome-Level Genome Assembly of the Firefly Pyrocoelia pectoralis.</title>
        <authorList>
            <person name="Fu X."/>
            <person name="Meyer-Rochow V.B."/>
            <person name="Ballantyne L."/>
            <person name="Zhu X."/>
        </authorList>
    </citation>
    <scope>NUCLEOTIDE SEQUENCE [LARGE SCALE GENOMIC DNA]</scope>
    <source>
        <strain evidence="17">XCY_ONT2</strain>
    </source>
</reference>
<dbReference type="PANTHER" id="PTHR24291">
    <property type="entry name" value="CYTOCHROME P450 FAMILY 4"/>
    <property type="match status" value="1"/>
</dbReference>
<keyword evidence="12 15" id="KW-0503">Monooxygenase</keyword>
<proteinExistence type="inferred from homology"/>
<evidence type="ECO:0000256" key="11">
    <source>
        <dbReference type="ARBA" id="ARBA00023004"/>
    </source>
</evidence>
<evidence type="ECO:0000256" key="5">
    <source>
        <dbReference type="ARBA" id="ARBA00010617"/>
    </source>
</evidence>
<evidence type="ECO:0000256" key="8">
    <source>
        <dbReference type="ARBA" id="ARBA00022824"/>
    </source>
</evidence>
<dbReference type="GO" id="GO:0004497">
    <property type="term" value="F:monooxygenase activity"/>
    <property type="evidence" value="ECO:0007669"/>
    <property type="project" value="UniProtKB-KW"/>
</dbReference>
<evidence type="ECO:0000313" key="18">
    <source>
        <dbReference type="Proteomes" id="UP001329430"/>
    </source>
</evidence>
<dbReference type="InterPro" id="IPR001128">
    <property type="entry name" value="Cyt_P450"/>
</dbReference>
<evidence type="ECO:0000256" key="3">
    <source>
        <dbReference type="ARBA" id="ARBA00004174"/>
    </source>
</evidence>
<evidence type="ECO:0000256" key="4">
    <source>
        <dbReference type="ARBA" id="ARBA00004406"/>
    </source>
</evidence>
<dbReference type="PANTHER" id="PTHR24291:SF189">
    <property type="entry name" value="CYTOCHROME P450 4C3-RELATED"/>
    <property type="match status" value="1"/>
</dbReference>
<evidence type="ECO:0000256" key="12">
    <source>
        <dbReference type="ARBA" id="ARBA00023033"/>
    </source>
</evidence>
<evidence type="ECO:0000256" key="2">
    <source>
        <dbReference type="ARBA" id="ARBA00003690"/>
    </source>
</evidence>
<gene>
    <name evidence="17" type="ORF">RI129_012411</name>
</gene>
<dbReference type="EMBL" id="JAVRBK010000010">
    <property type="protein sequence ID" value="KAK5638116.1"/>
    <property type="molecule type" value="Genomic_DNA"/>
</dbReference>
<dbReference type="GO" id="GO:0016705">
    <property type="term" value="F:oxidoreductase activity, acting on paired donors, with incorporation or reduction of molecular oxygen"/>
    <property type="evidence" value="ECO:0007669"/>
    <property type="project" value="InterPro"/>
</dbReference>
<evidence type="ECO:0000256" key="15">
    <source>
        <dbReference type="RuleBase" id="RU000461"/>
    </source>
</evidence>
<dbReference type="CDD" id="cd20628">
    <property type="entry name" value="CYP4"/>
    <property type="match status" value="1"/>
</dbReference>
<keyword evidence="16" id="KW-1133">Transmembrane helix</keyword>
<keyword evidence="7 14" id="KW-0479">Metal-binding</keyword>
<feature type="binding site" description="axial binding residue" evidence="14">
    <location>
        <position position="459"/>
    </location>
    <ligand>
        <name>heme</name>
        <dbReference type="ChEBI" id="CHEBI:30413"/>
    </ligand>
    <ligandPart>
        <name>Fe</name>
        <dbReference type="ChEBI" id="CHEBI:18248"/>
    </ligandPart>
</feature>
<dbReference type="Proteomes" id="UP001329430">
    <property type="component" value="Chromosome 10"/>
</dbReference>
<dbReference type="GO" id="GO:0005789">
    <property type="term" value="C:endoplasmic reticulum membrane"/>
    <property type="evidence" value="ECO:0007669"/>
    <property type="project" value="UniProtKB-SubCell"/>
</dbReference>
<evidence type="ECO:0000256" key="7">
    <source>
        <dbReference type="ARBA" id="ARBA00022723"/>
    </source>
</evidence>
<comment type="cofactor">
    <cofactor evidence="1 14">
        <name>heme</name>
        <dbReference type="ChEBI" id="CHEBI:30413"/>
    </cofactor>
</comment>
<dbReference type="GO" id="GO:0005506">
    <property type="term" value="F:iron ion binding"/>
    <property type="evidence" value="ECO:0007669"/>
    <property type="project" value="InterPro"/>
</dbReference>
<accession>A0AAN7V3R0</accession>
<dbReference type="PRINTS" id="PR00385">
    <property type="entry name" value="P450"/>
</dbReference>
<evidence type="ECO:0000256" key="16">
    <source>
        <dbReference type="SAM" id="Phobius"/>
    </source>
</evidence>
<dbReference type="InterPro" id="IPR017972">
    <property type="entry name" value="Cyt_P450_CS"/>
</dbReference>
<comment type="subcellular location">
    <subcellularLocation>
        <location evidence="4">Endoplasmic reticulum membrane</location>
        <topology evidence="4">Peripheral membrane protein</topology>
    </subcellularLocation>
    <subcellularLocation>
        <location evidence="3">Microsome membrane</location>
        <topology evidence="3">Peripheral membrane protein</topology>
    </subcellularLocation>
</comment>
<dbReference type="SUPFAM" id="SSF48264">
    <property type="entry name" value="Cytochrome P450"/>
    <property type="match status" value="1"/>
</dbReference>
<keyword evidence="9" id="KW-0492">Microsome</keyword>
<evidence type="ECO:0008006" key="19">
    <source>
        <dbReference type="Google" id="ProtNLM"/>
    </source>
</evidence>
<dbReference type="AlphaFoldDB" id="A0AAN7V3R0"/>
<protein>
    <recommendedName>
        <fullName evidence="19">Cytochrome P450</fullName>
    </recommendedName>
</protein>
<keyword evidence="6 14" id="KW-0349">Heme</keyword>
<dbReference type="GO" id="GO:0020037">
    <property type="term" value="F:heme binding"/>
    <property type="evidence" value="ECO:0007669"/>
    <property type="project" value="InterPro"/>
</dbReference>
<evidence type="ECO:0000256" key="1">
    <source>
        <dbReference type="ARBA" id="ARBA00001971"/>
    </source>
</evidence>
<dbReference type="InterPro" id="IPR050196">
    <property type="entry name" value="Cytochrome_P450_Monoox"/>
</dbReference>
<name>A0AAN7V3R0_9COLE</name>
<keyword evidence="18" id="KW-1185">Reference proteome</keyword>
<comment type="caution">
    <text evidence="17">The sequence shown here is derived from an EMBL/GenBank/DDBJ whole genome shotgun (WGS) entry which is preliminary data.</text>
</comment>
<evidence type="ECO:0000313" key="17">
    <source>
        <dbReference type="EMBL" id="KAK5638116.1"/>
    </source>
</evidence>
<evidence type="ECO:0000256" key="14">
    <source>
        <dbReference type="PIRSR" id="PIRSR602401-1"/>
    </source>
</evidence>